<sequence>MSVHRQRTFRIRVSKLMATAAMLIACIPSFASAHASVPPPAVAAVQATAPIPSKLERQVAEWVAVLSKQTPFKAWQGTDPQIEALGPGTHSWLVLFSKQGKDIGYMVVHAVTDGTFQLGEYGTGPYSLFSKTILKRSLIDGGLATAEQLPGIVAVKHYIHPFAAVWEVTVGEDTYWLDAKTAEQLPLDARSWHSLFPDNKSLYQLTSTGAKISSLKLNEPFDPYEKLPWLTGDTPFNAKDAAVLKKRLDSNKHLRYVTEPFGEAMLYAVPIIGYQRWSNGRMDLAIDMEGDRFIPIGAMLDRGFFYR</sequence>
<proteinExistence type="predicted"/>
<reference evidence="3" key="1">
    <citation type="journal article" date="2019" name="Int. J. Syst. Evol. Microbiol.">
        <title>The Global Catalogue of Microorganisms (GCM) 10K type strain sequencing project: providing services to taxonomists for standard genome sequencing and annotation.</title>
        <authorList>
            <consortium name="The Broad Institute Genomics Platform"/>
            <consortium name="The Broad Institute Genome Sequencing Center for Infectious Disease"/>
            <person name="Wu L."/>
            <person name="Ma J."/>
        </authorList>
    </citation>
    <scope>NUCLEOTIDE SEQUENCE [LARGE SCALE GENOMIC DNA]</scope>
    <source>
        <strain evidence="3">CGMCC 1.18575</strain>
    </source>
</reference>
<dbReference type="Proteomes" id="UP001596113">
    <property type="component" value="Unassembled WGS sequence"/>
</dbReference>
<dbReference type="RefSeq" id="WP_378134150.1">
    <property type="nucleotide sequence ID" value="NZ_JBHSMI010000025.1"/>
</dbReference>
<evidence type="ECO:0000313" key="2">
    <source>
        <dbReference type="EMBL" id="MFC5404150.1"/>
    </source>
</evidence>
<keyword evidence="3" id="KW-1185">Reference proteome</keyword>
<evidence type="ECO:0000313" key="3">
    <source>
        <dbReference type="Proteomes" id="UP001596113"/>
    </source>
</evidence>
<evidence type="ECO:0000256" key="1">
    <source>
        <dbReference type="SAM" id="SignalP"/>
    </source>
</evidence>
<gene>
    <name evidence="2" type="ORF">ACFPOF_15505</name>
</gene>
<protein>
    <submittedName>
        <fullName evidence="2">Uncharacterized protein</fullName>
    </submittedName>
</protein>
<name>A0ABW0HV23_9BACL</name>
<accession>A0ABW0HV23</accession>
<feature type="chain" id="PRO_5046203015" evidence="1">
    <location>
        <begin position="34"/>
        <end position="307"/>
    </location>
</feature>
<organism evidence="2 3">
    <name type="scientific">Cohnella soli</name>
    <dbReference type="NCBI Taxonomy" id="425005"/>
    <lineage>
        <taxon>Bacteria</taxon>
        <taxon>Bacillati</taxon>
        <taxon>Bacillota</taxon>
        <taxon>Bacilli</taxon>
        <taxon>Bacillales</taxon>
        <taxon>Paenibacillaceae</taxon>
        <taxon>Cohnella</taxon>
    </lineage>
</organism>
<comment type="caution">
    <text evidence="2">The sequence shown here is derived from an EMBL/GenBank/DDBJ whole genome shotgun (WGS) entry which is preliminary data.</text>
</comment>
<dbReference type="PROSITE" id="PS51257">
    <property type="entry name" value="PROKAR_LIPOPROTEIN"/>
    <property type="match status" value="1"/>
</dbReference>
<feature type="signal peptide" evidence="1">
    <location>
        <begin position="1"/>
        <end position="33"/>
    </location>
</feature>
<dbReference type="EMBL" id="JBHSMI010000025">
    <property type="protein sequence ID" value="MFC5404150.1"/>
    <property type="molecule type" value="Genomic_DNA"/>
</dbReference>
<keyword evidence="1" id="KW-0732">Signal</keyword>